<dbReference type="OrthoDB" id="5951444at2"/>
<organism evidence="1 2">
    <name type="scientific">Microbacterium oleivorans</name>
    <dbReference type="NCBI Taxonomy" id="273677"/>
    <lineage>
        <taxon>Bacteria</taxon>
        <taxon>Bacillati</taxon>
        <taxon>Actinomycetota</taxon>
        <taxon>Actinomycetes</taxon>
        <taxon>Micrococcales</taxon>
        <taxon>Microbacteriaceae</taxon>
        <taxon>Microbacterium</taxon>
    </lineage>
</organism>
<dbReference type="RefSeq" id="WP_064003421.1">
    <property type="nucleotide sequence ID" value="NZ_LSTV01000004.1"/>
</dbReference>
<evidence type="ECO:0000313" key="2">
    <source>
        <dbReference type="Proteomes" id="UP000076998"/>
    </source>
</evidence>
<evidence type="ECO:0000313" key="1">
    <source>
        <dbReference type="EMBL" id="OAH49468.1"/>
    </source>
</evidence>
<name>A0A177K7T5_9MICO</name>
<accession>A0A177K7T5</accession>
<sequence length="141" mass="15358">MERTGRDVDEFVAQVTPAKRRSDAETLVALMRELTGREPQMWTGSIIGFGACRYRYATGTTGEMPLLGFSPRKAATTIYLDRTDAHTEALARLGPHTTGAGCLYVKDLATVDEGVLRGILSDTLRRVVDDELPGATITVLD</sequence>
<evidence type="ECO:0008006" key="3">
    <source>
        <dbReference type="Google" id="ProtNLM"/>
    </source>
</evidence>
<proteinExistence type="predicted"/>
<protein>
    <recommendedName>
        <fullName evidence="3">DUF1801 domain-containing protein</fullName>
    </recommendedName>
</protein>
<reference evidence="1 2" key="1">
    <citation type="submission" date="2016-02" db="EMBL/GenBank/DDBJ databases">
        <authorList>
            <person name="Wen L."/>
            <person name="He K."/>
            <person name="Yang H."/>
        </authorList>
    </citation>
    <scope>NUCLEOTIDE SEQUENCE [LARGE SCALE GENOMIC DNA]</scope>
    <source>
        <strain evidence="1 2">CD11_3</strain>
    </source>
</reference>
<dbReference type="EMBL" id="LSTV01000004">
    <property type="protein sequence ID" value="OAH49468.1"/>
    <property type="molecule type" value="Genomic_DNA"/>
</dbReference>
<gene>
    <name evidence="1" type="ORF">AYL44_11465</name>
</gene>
<dbReference type="AlphaFoldDB" id="A0A177K7T5"/>
<comment type="caution">
    <text evidence="1">The sequence shown here is derived from an EMBL/GenBank/DDBJ whole genome shotgun (WGS) entry which is preliminary data.</text>
</comment>
<dbReference type="Proteomes" id="UP000076998">
    <property type="component" value="Unassembled WGS sequence"/>
</dbReference>